<dbReference type="SMART" id="SM00490">
    <property type="entry name" value="HELICc"/>
    <property type="match status" value="1"/>
</dbReference>
<dbReference type="EMBL" id="FNZH01000006">
    <property type="protein sequence ID" value="SEJ60740.1"/>
    <property type="molecule type" value="Genomic_DNA"/>
</dbReference>
<evidence type="ECO:0000259" key="9">
    <source>
        <dbReference type="PROSITE" id="PS51194"/>
    </source>
</evidence>
<proteinExistence type="inferred from homology"/>
<feature type="domain" description="DEAD-box RNA helicase Q" evidence="10">
    <location>
        <begin position="1"/>
        <end position="29"/>
    </location>
</feature>
<keyword evidence="12" id="KW-1185">Reference proteome</keyword>
<dbReference type="AlphaFoldDB" id="A0A1H7AFS0"/>
<dbReference type="Pfam" id="PF00271">
    <property type="entry name" value="Helicase_C"/>
    <property type="match status" value="1"/>
</dbReference>
<dbReference type="PANTHER" id="PTHR47959">
    <property type="entry name" value="ATP-DEPENDENT RNA HELICASE RHLE-RELATED"/>
    <property type="match status" value="1"/>
</dbReference>
<dbReference type="InterPro" id="IPR050079">
    <property type="entry name" value="DEAD_box_RNA_helicase"/>
</dbReference>
<dbReference type="Gene3D" id="3.40.50.300">
    <property type="entry name" value="P-loop containing nucleotide triphosphate hydrolases"/>
    <property type="match status" value="2"/>
</dbReference>
<dbReference type="Proteomes" id="UP000199403">
    <property type="component" value="Unassembled WGS sequence"/>
</dbReference>
<dbReference type="PROSITE" id="PS51194">
    <property type="entry name" value="HELICASE_CTER"/>
    <property type="match status" value="1"/>
</dbReference>
<evidence type="ECO:0000256" key="3">
    <source>
        <dbReference type="ARBA" id="ARBA00022806"/>
    </source>
</evidence>
<name>A0A1H7AFS0_9BACT</name>
<dbReference type="PANTHER" id="PTHR47959:SF13">
    <property type="entry name" value="ATP-DEPENDENT RNA HELICASE RHLE"/>
    <property type="match status" value="1"/>
</dbReference>
<dbReference type="SUPFAM" id="SSF52540">
    <property type="entry name" value="P-loop containing nucleoside triphosphate hydrolases"/>
    <property type="match status" value="1"/>
</dbReference>
<dbReference type="CDD" id="cd18787">
    <property type="entry name" value="SF2_C_DEAD"/>
    <property type="match status" value="1"/>
</dbReference>
<dbReference type="InterPro" id="IPR014014">
    <property type="entry name" value="RNA_helicase_DEAD_Q_motif"/>
</dbReference>
<dbReference type="GO" id="GO:0003724">
    <property type="term" value="F:RNA helicase activity"/>
    <property type="evidence" value="ECO:0007669"/>
    <property type="project" value="InterPro"/>
</dbReference>
<feature type="domain" description="Helicase C-terminal" evidence="9">
    <location>
        <begin position="218"/>
        <end position="377"/>
    </location>
</feature>
<keyword evidence="3 7" id="KW-0347">Helicase</keyword>
<dbReference type="InterPro" id="IPR014001">
    <property type="entry name" value="Helicase_ATP-bd"/>
</dbReference>
<dbReference type="InterPro" id="IPR027417">
    <property type="entry name" value="P-loop_NTPase"/>
</dbReference>
<evidence type="ECO:0000313" key="11">
    <source>
        <dbReference type="EMBL" id="SEJ60740.1"/>
    </source>
</evidence>
<evidence type="ECO:0000259" key="8">
    <source>
        <dbReference type="PROSITE" id="PS51192"/>
    </source>
</evidence>
<dbReference type="PROSITE" id="PS51195">
    <property type="entry name" value="Q_MOTIF"/>
    <property type="match status" value="1"/>
</dbReference>
<evidence type="ECO:0000313" key="12">
    <source>
        <dbReference type="Proteomes" id="UP000199403"/>
    </source>
</evidence>
<dbReference type="GO" id="GO:0005524">
    <property type="term" value="F:ATP binding"/>
    <property type="evidence" value="ECO:0007669"/>
    <property type="project" value="UniProtKB-KW"/>
</dbReference>
<dbReference type="CDD" id="cd00268">
    <property type="entry name" value="DEADc"/>
    <property type="match status" value="1"/>
</dbReference>
<dbReference type="GO" id="GO:0003676">
    <property type="term" value="F:nucleic acid binding"/>
    <property type="evidence" value="ECO:0007669"/>
    <property type="project" value="InterPro"/>
</dbReference>
<dbReference type="OrthoDB" id="9785240at2"/>
<comment type="similarity">
    <text evidence="5 7">Belongs to the DEAD box helicase family.</text>
</comment>
<evidence type="ECO:0000256" key="4">
    <source>
        <dbReference type="ARBA" id="ARBA00022840"/>
    </source>
</evidence>
<dbReference type="InterPro" id="IPR011545">
    <property type="entry name" value="DEAD/DEAH_box_helicase_dom"/>
</dbReference>
<feature type="short sequence motif" description="Q motif" evidence="6">
    <location>
        <begin position="1"/>
        <end position="29"/>
    </location>
</feature>
<dbReference type="GO" id="GO:0016787">
    <property type="term" value="F:hydrolase activity"/>
    <property type="evidence" value="ECO:0007669"/>
    <property type="project" value="UniProtKB-KW"/>
</dbReference>
<dbReference type="InterPro" id="IPR044742">
    <property type="entry name" value="DEAD/DEAH_RhlB"/>
</dbReference>
<evidence type="ECO:0000259" key="10">
    <source>
        <dbReference type="PROSITE" id="PS51195"/>
    </source>
</evidence>
<keyword evidence="2 7" id="KW-0378">Hydrolase</keyword>
<sequence>MSFSDLGLSPPLLKAVQNENYADPFPIQIQAIPAILSKKDVWGLAPTGSGKTAAYVLPILEMFQGKTAVKSRAVAVLVLVPTRELAIQVDQTVKTFTNGLPRNVKSMAVYGGVSINPQMIHLYGTDILIGTPGRLLDLLSKKAVDLSALEILVLDEADKMLNLGFKEEVDEILSGLPKKRQNILFSATTEESVASLSANLLHQPVRIEIGQDTVSPVQIKQSAYLVTPENKGPLLRFLISEGNWTQVLVFASSKRAADNLAAKLKKHGIQAQSFHGDKSQAARTESLRNFKQGNLRVLVATDLASRGIDIQFLPHVVNYELPRSPKDYIHRIGRTGRAGSEGEAISLISEEDRHHFKVIQKKMKRMVELIDSKNLGF</sequence>
<keyword evidence="1 7" id="KW-0547">Nucleotide-binding</keyword>
<accession>A0A1H7AFS0</accession>
<keyword evidence="4 7" id="KW-0067">ATP-binding</keyword>
<dbReference type="RefSeq" id="WP_092176983.1">
    <property type="nucleotide sequence ID" value="NZ_FNZH01000006.1"/>
</dbReference>
<dbReference type="PROSITE" id="PS00039">
    <property type="entry name" value="DEAD_ATP_HELICASE"/>
    <property type="match status" value="1"/>
</dbReference>
<feature type="domain" description="Helicase ATP-binding" evidence="8">
    <location>
        <begin position="32"/>
        <end position="207"/>
    </location>
</feature>
<evidence type="ECO:0000256" key="2">
    <source>
        <dbReference type="ARBA" id="ARBA00022801"/>
    </source>
</evidence>
<evidence type="ECO:0000256" key="5">
    <source>
        <dbReference type="ARBA" id="ARBA00038437"/>
    </source>
</evidence>
<protein>
    <submittedName>
        <fullName evidence="11">ATP-dependent RNA helicase RhlE</fullName>
    </submittedName>
</protein>
<reference evidence="12" key="1">
    <citation type="submission" date="2016-10" db="EMBL/GenBank/DDBJ databases">
        <authorList>
            <person name="Varghese N."/>
            <person name="Submissions S."/>
        </authorList>
    </citation>
    <scope>NUCLEOTIDE SEQUENCE [LARGE SCALE GENOMIC DNA]</scope>
    <source>
        <strain evidence="12">IBRC-M 10761</strain>
    </source>
</reference>
<dbReference type="STRING" id="1416801.SAMN05192553_10629"/>
<dbReference type="PROSITE" id="PS51192">
    <property type="entry name" value="HELICASE_ATP_BIND_1"/>
    <property type="match status" value="1"/>
</dbReference>
<dbReference type="InterPro" id="IPR001650">
    <property type="entry name" value="Helicase_C-like"/>
</dbReference>
<dbReference type="SMART" id="SM00487">
    <property type="entry name" value="DEXDc"/>
    <property type="match status" value="1"/>
</dbReference>
<dbReference type="InterPro" id="IPR000629">
    <property type="entry name" value="RNA-helicase_DEAD-box_CS"/>
</dbReference>
<organism evidence="11 12">
    <name type="scientific">Cyclobacterium xiamenense</name>
    <dbReference type="NCBI Taxonomy" id="1297121"/>
    <lineage>
        <taxon>Bacteria</taxon>
        <taxon>Pseudomonadati</taxon>
        <taxon>Bacteroidota</taxon>
        <taxon>Cytophagia</taxon>
        <taxon>Cytophagales</taxon>
        <taxon>Cyclobacteriaceae</taxon>
        <taxon>Cyclobacterium</taxon>
    </lineage>
</organism>
<gene>
    <name evidence="11" type="ORF">SAMN05192553_10629</name>
</gene>
<evidence type="ECO:0000256" key="1">
    <source>
        <dbReference type="ARBA" id="ARBA00022741"/>
    </source>
</evidence>
<dbReference type="Pfam" id="PF00270">
    <property type="entry name" value="DEAD"/>
    <property type="match status" value="1"/>
</dbReference>
<evidence type="ECO:0000256" key="6">
    <source>
        <dbReference type="PROSITE-ProRule" id="PRU00552"/>
    </source>
</evidence>
<evidence type="ECO:0000256" key="7">
    <source>
        <dbReference type="RuleBase" id="RU000492"/>
    </source>
</evidence>
<dbReference type="GO" id="GO:0005829">
    <property type="term" value="C:cytosol"/>
    <property type="evidence" value="ECO:0007669"/>
    <property type="project" value="TreeGrafter"/>
</dbReference>